<keyword evidence="4" id="KW-1003">Cell membrane</keyword>
<evidence type="ECO:0000256" key="5">
    <source>
        <dbReference type="ARBA" id="ARBA00022692"/>
    </source>
</evidence>
<dbReference type="InterPro" id="IPR003838">
    <property type="entry name" value="ABC3_permease_C"/>
</dbReference>
<protein>
    <submittedName>
        <fullName evidence="11">Lipoprotein-releasing system transmembrane protein LolC</fullName>
    </submittedName>
</protein>
<keyword evidence="7 8" id="KW-0472">Membrane</keyword>
<feature type="transmembrane region" description="Helical" evidence="8">
    <location>
        <begin position="26"/>
        <end position="50"/>
    </location>
</feature>
<dbReference type="AlphaFoldDB" id="A0A451DAF3"/>
<name>A0A451DAF3_9GAMM</name>
<evidence type="ECO:0000259" key="9">
    <source>
        <dbReference type="Pfam" id="PF02687"/>
    </source>
</evidence>
<sequence>MYRSLILFISLRYMQGLGSRSHGFGYFISWLSVMGLAIGVMVLVIVLSVMNGLEQQLEEKSLGFIPHVLITSKTGSIDPNKLPESLFHLKGVNYIQSLATSEVVLQSTTGMAVGLLLGINTNDDNSLVSYFVQDQKKKLKAGEYNVIIGAQLADHLHLKPHSTVRLLVPTSSFWTPLGRMPSQRVFNVIDTFSTDSDVDSCQVLVNQQDASRLMRYPRGHITGWRLWLEKPLEVSSINKKILPNWLAWHDWRESKGALFQAVKIEKNIMGLLISLIIMIAFFNIVTSLCLLIMDKKGEVAILKTQGLRHGQIMLMFMLQGTLVGVVGSIFGVCLGILLSGHIGVLMIKVGLCNEGVVFPVVISISQVMLIAVIATIVAFISVLYPSYYAATRQPAEALRYE</sequence>
<dbReference type="GO" id="GO:0042953">
    <property type="term" value="P:lipoprotein transport"/>
    <property type="evidence" value="ECO:0007669"/>
    <property type="project" value="InterPro"/>
</dbReference>
<feature type="transmembrane region" description="Helical" evidence="8">
    <location>
        <begin position="313"/>
        <end position="344"/>
    </location>
</feature>
<dbReference type="InterPro" id="IPR051447">
    <property type="entry name" value="Lipoprotein-release_system"/>
</dbReference>
<dbReference type="OrthoDB" id="9808461at2"/>
<accession>A0A451DAF3</accession>
<feature type="domain" description="ABC3 transporter permease C-terminal" evidence="9">
    <location>
        <begin position="271"/>
        <end position="394"/>
    </location>
</feature>
<evidence type="ECO:0000256" key="8">
    <source>
        <dbReference type="SAM" id="Phobius"/>
    </source>
</evidence>
<dbReference type="PANTHER" id="PTHR30489">
    <property type="entry name" value="LIPOPROTEIN-RELEASING SYSTEM TRANSMEMBRANE PROTEIN LOLE"/>
    <property type="match status" value="1"/>
</dbReference>
<comment type="similarity">
    <text evidence="2">Belongs to the ABC-4 integral membrane protein family. LolC/E subfamily.</text>
</comment>
<dbReference type="GO" id="GO:0044874">
    <property type="term" value="P:lipoprotein localization to outer membrane"/>
    <property type="evidence" value="ECO:0007669"/>
    <property type="project" value="TreeGrafter"/>
</dbReference>
<dbReference type="RefSeq" id="WP_157988643.1">
    <property type="nucleotide sequence ID" value="NZ_LR217715.1"/>
</dbReference>
<proteinExistence type="inferred from homology"/>
<evidence type="ECO:0000256" key="2">
    <source>
        <dbReference type="ARBA" id="ARBA00005236"/>
    </source>
</evidence>
<feature type="transmembrane region" description="Helical" evidence="8">
    <location>
        <begin position="356"/>
        <end position="384"/>
    </location>
</feature>
<dbReference type="Pfam" id="PF12704">
    <property type="entry name" value="MacB_PCD"/>
    <property type="match status" value="1"/>
</dbReference>
<dbReference type="InterPro" id="IPR025857">
    <property type="entry name" value="MacB_PCD"/>
</dbReference>
<dbReference type="GO" id="GO:0098797">
    <property type="term" value="C:plasma membrane protein complex"/>
    <property type="evidence" value="ECO:0007669"/>
    <property type="project" value="TreeGrafter"/>
</dbReference>
<dbReference type="Pfam" id="PF02687">
    <property type="entry name" value="FtsX"/>
    <property type="match status" value="1"/>
</dbReference>
<evidence type="ECO:0000256" key="7">
    <source>
        <dbReference type="ARBA" id="ARBA00023136"/>
    </source>
</evidence>
<organism evidence="11 12">
    <name type="scientific">Candidatus Erwinia haradaeae</name>
    <dbReference type="NCBI Taxonomy" id="1922217"/>
    <lineage>
        <taxon>Bacteria</taxon>
        <taxon>Pseudomonadati</taxon>
        <taxon>Pseudomonadota</taxon>
        <taxon>Gammaproteobacteria</taxon>
        <taxon>Enterobacterales</taxon>
        <taxon>Erwiniaceae</taxon>
        <taxon>Erwinia</taxon>
    </lineage>
</organism>
<evidence type="ECO:0000259" key="10">
    <source>
        <dbReference type="Pfam" id="PF12704"/>
    </source>
</evidence>
<evidence type="ECO:0000256" key="4">
    <source>
        <dbReference type="ARBA" id="ARBA00022475"/>
    </source>
</evidence>
<keyword evidence="3" id="KW-0813">Transport</keyword>
<reference evidence="11 12" key="1">
    <citation type="submission" date="2019-02" db="EMBL/GenBank/DDBJ databases">
        <authorList>
            <person name="Manzano-Marin A."/>
            <person name="Manzano-Marin A."/>
        </authorList>
    </citation>
    <scope>NUCLEOTIDE SEQUENCE [LARGE SCALE GENOMIC DNA]</scope>
    <source>
        <strain evidence="11 12">ErCikochiana</strain>
    </source>
</reference>
<evidence type="ECO:0000313" key="12">
    <source>
        <dbReference type="Proteomes" id="UP000294368"/>
    </source>
</evidence>
<keyword evidence="11" id="KW-0449">Lipoprotein</keyword>
<feature type="transmembrane region" description="Helical" evidence="8">
    <location>
        <begin position="268"/>
        <end position="293"/>
    </location>
</feature>
<comment type="subcellular location">
    <subcellularLocation>
        <location evidence="1">Cell membrane</location>
        <topology evidence="1">Multi-pass membrane protein</topology>
    </subcellularLocation>
</comment>
<dbReference type="PANTHER" id="PTHR30489:SF8">
    <property type="entry name" value="LIPOPROTEIN-RELEASING SYSTEM TRANSMEMBRANE PROTEIN LOLC"/>
    <property type="match status" value="1"/>
</dbReference>
<dbReference type="NCBIfam" id="NF008076">
    <property type="entry name" value="PRK10814.1"/>
    <property type="match status" value="1"/>
</dbReference>
<evidence type="ECO:0000313" key="11">
    <source>
        <dbReference type="EMBL" id="VFP83298.1"/>
    </source>
</evidence>
<evidence type="ECO:0000256" key="3">
    <source>
        <dbReference type="ARBA" id="ARBA00022448"/>
    </source>
</evidence>
<evidence type="ECO:0000256" key="6">
    <source>
        <dbReference type="ARBA" id="ARBA00022989"/>
    </source>
</evidence>
<dbReference type="NCBIfam" id="TIGR02212">
    <property type="entry name" value="lolCE"/>
    <property type="match status" value="1"/>
</dbReference>
<keyword evidence="6 8" id="KW-1133">Transmembrane helix</keyword>
<evidence type="ECO:0000256" key="1">
    <source>
        <dbReference type="ARBA" id="ARBA00004651"/>
    </source>
</evidence>
<dbReference type="Proteomes" id="UP000294368">
    <property type="component" value="Chromosome"/>
</dbReference>
<gene>
    <name evidence="11" type="primary">lolC</name>
    <name evidence="11" type="ORF">ERCIKOCA2762_545</name>
</gene>
<dbReference type="EMBL" id="LR217715">
    <property type="protein sequence ID" value="VFP83298.1"/>
    <property type="molecule type" value="Genomic_DNA"/>
</dbReference>
<dbReference type="InterPro" id="IPR011925">
    <property type="entry name" value="LolCE_TM"/>
</dbReference>
<keyword evidence="5 8" id="KW-0812">Transmembrane</keyword>
<feature type="domain" description="MacB-like periplasmic core" evidence="10">
    <location>
        <begin position="29"/>
        <end position="214"/>
    </location>
</feature>